<sequence length="864" mass="95043">MPLKRKHSYKSKTQTGVAEHLVLWAVEATQAARQSLLNAKSTGSIPEFNAASARFAAVLEELPELWPELSDELMQAVWLGFDEAMRTRLAEGAAGSLFGGERPCNLPQLLCLISRALTDEGRYWTARSLLHRARRVAQRHGISESLVCASLADMHCRAVPPWHFHMLNDQPRNQAFAASIGDALRELAARTARVEPVTCLDIGTGTGLLALICQQLGSELGMPKLQIHACEENELLFAMASELINSAQSTGLEEKEHVFFAQVELKEVKPTVILHRANSRNLEVPPVDLIFCEAVDAELVGEGFLQTALDACERLLKPDGRLIPSSATLFGQLVECPCLQARFGCDHFQLTSVQLRENFVCDFLENLEHKILSGPAELMHIPFDKPKDLRCQLGFVHFVELQALQSGTAHAVMVWWELRLDKHGRHKISSRPGREENHWPQVFWPVHAEAHVSDEEAEPAVLPKLGRTLLASECVALQLRLLEDRLECKPRTFGPSKVPKSKFKISSGDLQWLNDAQVWECLKQQCQAIKVYGYGALLDGSALVQPAALLTAASSLDAAPTVRAAVANGNLEAIEAFLRANSFGDEPVLFPDSPVDDAVKLALSSEAFGKAASIILVLSDVVKRSGEVRSELLHKVCVAHQHCAAVGKQLTVAPSCLQLTLTPIESTALARRSRVLQPVQLCSGARIDVCKINAFSPSSFDSLSEEALKRLAVPQVVFRLQLSTPSLDQLLGQIHGQKFRLGPAICCGHIHGVVCEWSWCLPDEKGVQLFTHFLKAGTIWREKDCLLHVGDFVMVEAREDVRGFRLVPLGICAAGNKSKEKGPSTSVNWRSNKWVASQRKRARSAGRLSSLSSFQEGHEPDSAL</sequence>
<organism evidence="7 8">
    <name type="scientific">Durusdinium trenchii</name>
    <dbReference type="NCBI Taxonomy" id="1381693"/>
    <lineage>
        <taxon>Eukaryota</taxon>
        <taxon>Sar</taxon>
        <taxon>Alveolata</taxon>
        <taxon>Dinophyceae</taxon>
        <taxon>Suessiales</taxon>
        <taxon>Symbiodiniaceae</taxon>
        <taxon>Durusdinium</taxon>
    </lineage>
</organism>
<gene>
    <name evidence="7" type="ORF">CCMP2556_LOCUS18346</name>
</gene>
<evidence type="ECO:0000256" key="1">
    <source>
        <dbReference type="ARBA" id="ARBA00022603"/>
    </source>
</evidence>
<dbReference type="Gene3D" id="3.40.50.150">
    <property type="entry name" value="Vaccinia Virus protein VP39"/>
    <property type="match status" value="1"/>
</dbReference>
<evidence type="ECO:0000256" key="2">
    <source>
        <dbReference type="ARBA" id="ARBA00022679"/>
    </source>
</evidence>
<dbReference type="PROSITE" id="PS51678">
    <property type="entry name" value="SAM_MT_PRMT"/>
    <property type="match status" value="1"/>
</dbReference>
<feature type="domain" description="Protein arginine N-methyltransferase" evidence="6">
    <location>
        <begin position="359"/>
        <end position="456"/>
    </location>
</feature>
<evidence type="ECO:0000256" key="3">
    <source>
        <dbReference type="ARBA" id="ARBA00022691"/>
    </source>
</evidence>
<feature type="compositionally biased region" description="Polar residues" evidence="5">
    <location>
        <begin position="823"/>
        <end position="835"/>
    </location>
</feature>
<keyword evidence="8" id="KW-1185">Reference proteome</keyword>
<dbReference type="Gene3D" id="2.70.160.11">
    <property type="entry name" value="Hnrnp arginine n-methyltransferase1"/>
    <property type="match status" value="1"/>
</dbReference>
<evidence type="ECO:0000256" key="5">
    <source>
        <dbReference type="SAM" id="MobiDB-lite"/>
    </source>
</evidence>
<dbReference type="InterPro" id="IPR029063">
    <property type="entry name" value="SAM-dependent_MTases_sf"/>
</dbReference>
<feature type="region of interest" description="Disordered" evidence="5">
    <location>
        <begin position="817"/>
        <end position="864"/>
    </location>
</feature>
<keyword evidence="3 4" id="KW-0949">S-adenosyl-L-methionine</keyword>
<name>A0ABP0KZZ7_9DINO</name>
<evidence type="ECO:0000313" key="8">
    <source>
        <dbReference type="Proteomes" id="UP001642484"/>
    </source>
</evidence>
<protein>
    <recommendedName>
        <fullName evidence="6">Protein arginine N-methyltransferase domain-containing protein</fullName>
    </recommendedName>
</protein>
<dbReference type="Pfam" id="PF22528">
    <property type="entry name" value="PRMT_C"/>
    <property type="match status" value="1"/>
</dbReference>
<dbReference type="PANTHER" id="PTHR11006:SF60">
    <property type="entry name" value="PROTEIN ARGININE N-METHYLTRANSFERASE 9"/>
    <property type="match status" value="1"/>
</dbReference>
<dbReference type="EMBL" id="CAXAMN010010358">
    <property type="protein sequence ID" value="CAK9031569.1"/>
    <property type="molecule type" value="Genomic_DNA"/>
</dbReference>
<dbReference type="SUPFAM" id="SSF53335">
    <property type="entry name" value="S-adenosyl-L-methionine-dependent methyltransferases"/>
    <property type="match status" value="1"/>
</dbReference>
<dbReference type="InterPro" id="IPR055135">
    <property type="entry name" value="PRMT_dom"/>
</dbReference>
<dbReference type="Proteomes" id="UP001642484">
    <property type="component" value="Unassembled WGS sequence"/>
</dbReference>
<reference evidence="7 8" key="1">
    <citation type="submission" date="2024-02" db="EMBL/GenBank/DDBJ databases">
        <authorList>
            <person name="Chen Y."/>
            <person name="Shah S."/>
            <person name="Dougan E. K."/>
            <person name="Thang M."/>
            <person name="Chan C."/>
        </authorList>
    </citation>
    <scope>NUCLEOTIDE SEQUENCE [LARGE SCALE GENOMIC DNA]</scope>
</reference>
<accession>A0ABP0KZZ7</accession>
<comment type="caution">
    <text evidence="7">The sequence shown here is derived from an EMBL/GenBank/DDBJ whole genome shotgun (WGS) entry which is preliminary data.</text>
</comment>
<dbReference type="InterPro" id="IPR025799">
    <property type="entry name" value="Arg_MeTrfase"/>
</dbReference>
<keyword evidence="1 4" id="KW-0489">Methyltransferase</keyword>
<dbReference type="PANTHER" id="PTHR11006">
    <property type="entry name" value="PROTEIN ARGININE N-METHYLTRANSFERASE"/>
    <property type="match status" value="1"/>
</dbReference>
<keyword evidence="2 4" id="KW-0808">Transferase</keyword>
<evidence type="ECO:0000313" key="7">
    <source>
        <dbReference type="EMBL" id="CAK9031569.1"/>
    </source>
</evidence>
<evidence type="ECO:0000256" key="4">
    <source>
        <dbReference type="PROSITE-ProRule" id="PRU01015"/>
    </source>
</evidence>
<evidence type="ECO:0000259" key="6">
    <source>
        <dbReference type="Pfam" id="PF22528"/>
    </source>
</evidence>
<proteinExistence type="predicted"/>